<dbReference type="Proteomes" id="UP000036681">
    <property type="component" value="Unplaced"/>
</dbReference>
<reference evidence="2" key="1">
    <citation type="submission" date="2017-02" db="UniProtKB">
        <authorList>
            <consortium name="WormBaseParasite"/>
        </authorList>
    </citation>
    <scope>IDENTIFICATION</scope>
</reference>
<dbReference type="WBParaSite" id="ALUE_0001530301-mRNA-1">
    <property type="protein sequence ID" value="ALUE_0001530301-mRNA-1"/>
    <property type="gene ID" value="ALUE_0001530301"/>
</dbReference>
<dbReference type="InterPro" id="IPR017850">
    <property type="entry name" value="Alkaline_phosphatase_core_sf"/>
</dbReference>
<evidence type="ECO:0000313" key="1">
    <source>
        <dbReference type="Proteomes" id="UP000036681"/>
    </source>
</evidence>
<sequence>MPPWYFYRKSDIIPDLVIIATPGYAVYTEDERKQIPRPSETIRHTGLSGYNNEYPDMLGLFLAFGPCGQSSRRMLHINSYTSTKFAGPFRIPDRNTETFESIKIGI</sequence>
<proteinExistence type="predicted"/>
<dbReference type="SUPFAM" id="SSF53649">
    <property type="entry name" value="Alkaline phosphatase-like"/>
    <property type="match status" value="1"/>
</dbReference>
<dbReference type="AlphaFoldDB" id="A0A0M3IBY0"/>
<protein>
    <submittedName>
        <fullName evidence="2">Ectonucleotide pyrophosphatase/phosphodiesterase family member 3</fullName>
    </submittedName>
</protein>
<accession>A0A0M3IBY0</accession>
<organism evidence="1 2">
    <name type="scientific">Ascaris lumbricoides</name>
    <name type="common">Giant roundworm</name>
    <dbReference type="NCBI Taxonomy" id="6252"/>
    <lineage>
        <taxon>Eukaryota</taxon>
        <taxon>Metazoa</taxon>
        <taxon>Ecdysozoa</taxon>
        <taxon>Nematoda</taxon>
        <taxon>Chromadorea</taxon>
        <taxon>Rhabditida</taxon>
        <taxon>Spirurina</taxon>
        <taxon>Ascaridomorpha</taxon>
        <taxon>Ascaridoidea</taxon>
        <taxon>Ascarididae</taxon>
        <taxon>Ascaris</taxon>
    </lineage>
</organism>
<evidence type="ECO:0000313" key="2">
    <source>
        <dbReference type="WBParaSite" id="ALUE_0001530301-mRNA-1"/>
    </source>
</evidence>
<dbReference type="Gene3D" id="3.40.720.10">
    <property type="entry name" value="Alkaline Phosphatase, subunit A"/>
    <property type="match status" value="1"/>
</dbReference>
<keyword evidence="1" id="KW-1185">Reference proteome</keyword>
<name>A0A0M3IBY0_ASCLU</name>